<feature type="transmembrane region" description="Helical" evidence="1">
    <location>
        <begin position="76"/>
        <end position="95"/>
    </location>
</feature>
<organism evidence="2 3">
    <name type="scientific">Roseibium aggregatum (strain ATCC 25650 / DSM 13394 / JCM 20685 / NBRC 16684 / NCIMB 2208 / IAM 12614 / B1)</name>
    <name type="common">Stappia aggregata</name>
    <dbReference type="NCBI Taxonomy" id="384765"/>
    <lineage>
        <taxon>Bacteria</taxon>
        <taxon>Pseudomonadati</taxon>
        <taxon>Pseudomonadota</taxon>
        <taxon>Alphaproteobacteria</taxon>
        <taxon>Hyphomicrobiales</taxon>
        <taxon>Stappiaceae</taxon>
        <taxon>Roseibium</taxon>
    </lineage>
</organism>
<dbReference type="Gene3D" id="1.20.1740.10">
    <property type="entry name" value="Amino acid/polyamine transporter I"/>
    <property type="match status" value="1"/>
</dbReference>
<gene>
    <name evidence="2" type="ORF">SIAM614_22412</name>
</gene>
<evidence type="ECO:0000313" key="3">
    <source>
        <dbReference type="Proteomes" id="UP000004848"/>
    </source>
</evidence>
<sequence length="129" mass="13490">MGPRAIILVAMAILGIAMLSVWQFAPAVLADQRGLMDGERLEMLVARVGLWGPVQVVIGAGIFALTGQIAELAGPLFPLSFVVGAIVTAFSAYTLRAFGGDPDSVLVPILGVGVFLARNPVREGAHDHQ</sequence>
<reference evidence="2 3" key="1">
    <citation type="submission" date="2006-05" db="EMBL/GenBank/DDBJ databases">
        <authorList>
            <person name="King G."/>
            <person name="Ferriera S."/>
            <person name="Johnson J."/>
            <person name="Kravitz S."/>
            <person name="Beeson K."/>
            <person name="Sutton G."/>
            <person name="Rogers Y.-H."/>
            <person name="Friedman R."/>
            <person name="Frazier M."/>
            <person name="Venter J.C."/>
        </authorList>
    </citation>
    <scope>NUCLEOTIDE SEQUENCE [LARGE SCALE GENOMIC DNA]</scope>
    <source>
        <strain evidence="3">ATCC 25650 / DSM 13394 / JCM 20685 / NBRC 16684 / NCIMB 2208 / IAM 12614 / B1</strain>
    </source>
</reference>
<evidence type="ECO:0000313" key="2">
    <source>
        <dbReference type="EMBL" id="EAV42382.1"/>
    </source>
</evidence>
<dbReference type="RefSeq" id="WP_006937336.1">
    <property type="nucleotide sequence ID" value="NZ_AAUW01000015.1"/>
</dbReference>
<proteinExistence type="predicted"/>
<feature type="transmembrane region" description="Helical" evidence="1">
    <location>
        <begin position="50"/>
        <end position="70"/>
    </location>
</feature>
<protein>
    <submittedName>
        <fullName evidence="2">Amino acid permease</fullName>
    </submittedName>
</protein>
<keyword evidence="1" id="KW-0812">Transmembrane</keyword>
<dbReference type="AlphaFoldDB" id="A0NY38"/>
<dbReference type="Proteomes" id="UP000004848">
    <property type="component" value="Unassembled WGS sequence"/>
</dbReference>
<feature type="transmembrane region" description="Helical" evidence="1">
    <location>
        <begin position="6"/>
        <end position="29"/>
    </location>
</feature>
<keyword evidence="1" id="KW-1133">Transmembrane helix</keyword>
<keyword evidence="1" id="KW-0472">Membrane</keyword>
<name>A0NY38_ROSAI</name>
<comment type="caution">
    <text evidence="2">The sequence shown here is derived from an EMBL/GenBank/DDBJ whole genome shotgun (WGS) entry which is preliminary data.</text>
</comment>
<evidence type="ECO:0000256" key="1">
    <source>
        <dbReference type="SAM" id="Phobius"/>
    </source>
</evidence>
<accession>A0NY38</accession>
<dbReference type="EMBL" id="AAUW01000015">
    <property type="protein sequence ID" value="EAV42382.1"/>
    <property type="molecule type" value="Genomic_DNA"/>
</dbReference>
<dbReference type="eggNOG" id="COG0531">
    <property type="taxonomic scope" value="Bacteria"/>
</dbReference>
<dbReference type="GeneID" id="68850482"/>